<reference evidence="7" key="2">
    <citation type="submission" date="2021-09" db="EMBL/GenBank/DDBJ databases">
        <authorList>
            <person name="Gilroy R."/>
        </authorList>
    </citation>
    <scope>NUCLEOTIDE SEQUENCE</scope>
    <source>
        <strain evidence="7">ChiGjej1B1-18357</strain>
    </source>
</reference>
<reference evidence="7" key="1">
    <citation type="journal article" date="2021" name="PeerJ">
        <title>Extensive microbial diversity within the chicken gut microbiome revealed by metagenomics and culture.</title>
        <authorList>
            <person name="Gilroy R."/>
            <person name="Ravi A."/>
            <person name="Getino M."/>
            <person name="Pursley I."/>
            <person name="Horton D.L."/>
            <person name="Alikhan N.F."/>
            <person name="Baker D."/>
            <person name="Gharbi K."/>
            <person name="Hall N."/>
            <person name="Watson M."/>
            <person name="Adriaenssens E.M."/>
            <person name="Foster-Nyarko E."/>
            <person name="Jarju S."/>
            <person name="Secka A."/>
            <person name="Antonio M."/>
            <person name="Oren A."/>
            <person name="Chaudhuri R.R."/>
            <person name="La Ragione R."/>
            <person name="Hildebrand F."/>
            <person name="Pallen M.J."/>
        </authorList>
    </citation>
    <scope>NUCLEOTIDE SEQUENCE</scope>
    <source>
        <strain evidence="7">ChiGjej1B1-18357</strain>
    </source>
</reference>
<dbReference type="AlphaFoldDB" id="A0A921JYY6"/>
<proteinExistence type="predicted"/>
<feature type="transmembrane region" description="Helical" evidence="5">
    <location>
        <begin position="72"/>
        <end position="94"/>
    </location>
</feature>
<evidence type="ECO:0000313" key="7">
    <source>
        <dbReference type="EMBL" id="HJE91669.1"/>
    </source>
</evidence>
<keyword evidence="3 5" id="KW-1133">Transmembrane helix</keyword>
<evidence type="ECO:0000256" key="3">
    <source>
        <dbReference type="ARBA" id="ARBA00022989"/>
    </source>
</evidence>
<gene>
    <name evidence="7" type="ORF">K8V11_11755</name>
</gene>
<feature type="domain" description="GtrA/DPMS transmembrane" evidence="6">
    <location>
        <begin position="2"/>
        <end position="96"/>
    </location>
</feature>
<feature type="transmembrane region" description="Helical" evidence="5">
    <location>
        <begin position="30"/>
        <end position="52"/>
    </location>
</feature>
<feature type="non-terminal residue" evidence="7">
    <location>
        <position position="1"/>
    </location>
</feature>
<dbReference type="Pfam" id="PF04138">
    <property type="entry name" value="GtrA_DPMS_TM"/>
    <property type="match status" value="1"/>
</dbReference>
<dbReference type="InterPro" id="IPR007267">
    <property type="entry name" value="GtrA_DPMS_TM"/>
</dbReference>
<protein>
    <submittedName>
        <fullName evidence="7">GtrA family protein</fullName>
    </submittedName>
</protein>
<evidence type="ECO:0000256" key="2">
    <source>
        <dbReference type="ARBA" id="ARBA00022692"/>
    </source>
</evidence>
<evidence type="ECO:0000256" key="4">
    <source>
        <dbReference type="ARBA" id="ARBA00023136"/>
    </source>
</evidence>
<comment type="caution">
    <text evidence="7">The sequence shown here is derived from an EMBL/GenBank/DDBJ whole genome shotgun (WGS) entry which is preliminary data.</text>
</comment>
<dbReference type="GO" id="GO:0016020">
    <property type="term" value="C:membrane"/>
    <property type="evidence" value="ECO:0007669"/>
    <property type="project" value="UniProtKB-SubCell"/>
</dbReference>
<comment type="subcellular location">
    <subcellularLocation>
        <location evidence="1">Membrane</location>
        <topology evidence="1">Multi-pass membrane protein</topology>
    </subcellularLocation>
</comment>
<dbReference type="RefSeq" id="WP_303914405.1">
    <property type="nucleotide sequence ID" value="NZ_DYXM01000224.1"/>
</dbReference>
<keyword evidence="2 5" id="KW-0812">Transmembrane</keyword>
<name>A0A921JYY6_9ACTN</name>
<dbReference type="Proteomes" id="UP000776650">
    <property type="component" value="Unassembled WGS sequence"/>
</dbReference>
<dbReference type="GO" id="GO:0000271">
    <property type="term" value="P:polysaccharide biosynthetic process"/>
    <property type="evidence" value="ECO:0007669"/>
    <property type="project" value="InterPro"/>
</dbReference>
<evidence type="ECO:0000313" key="8">
    <source>
        <dbReference type="Proteomes" id="UP000776650"/>
    </source>
</evidence>
<dbReference type="EMBL" id="DYXM01000224">
    <property type="protein sequence ID" value="HJE91669.1"/>
    <property type="molecule type" value="Genomic_DNA"/>
</dbReference>
<keyword evidence="4 5" id="KW-0472">Membrane</keyword>
<organism evidence="7 8">
    <name type="scientific">Dietzia timorensis</name>
    <dbReference type="NCBI Taxonomy" id="499555"/>
    <lineage>
        <taxon>Bacteria</taxon>
        <taxon>Bacillati</taxon>
        <taxon>Actinomycetota</taxon>
        <taxon>Actinomycetes</taxon>
        <taxon>Mycobacteriales</taxon>
        <taxon>Dietziaceae</taxon>
        <taxon>Dietzia</taxon>
    </lineage>
</organism>
<evidence type="ECO:0000259" key="6">
    <source>
        <dbReference type="Pfam" id="PF04138"/>
    </source>
</evidence>
<evidence type="ECO:0000256" key="5">
    <source>
        <dbReference type="SAM" id="Phobius"/>
    </source>
</evidence>
<accession>A0A921JYY6</accession>
<sequence length="115" mass="13099">LWNFFLNKRFTFSKKELDHLEGVKTRYAPFLVVGLFGLAVTAAVTTLLMNPTSPLHLPDSVFDDSSFLRDKLYWANGVGIIVSTPVTFLVNKYWTFTHRPKPRDAVKDESPVELP</sequence>
<evidence type="ECO:0000256" key="1">
    <source>
        <dbReference type="ARBA" id="ARBA00004141"/>
    </source>
</evidence>